<comment type="subcellular location">
    <subcellularLocation>
        <location evidence="6">Cell membrane</location>
        <topology evidence="6">Multi-pass membrane protein</topology>
    </subcellularLocation>
    <subcellularLocation>
        <location evidence="1">Membrane</location>
        <topology evidence="1">Multi-pass membrane protein</topology>
    </subcellularLocation>
</comment>
<dbReference type="CDD" id="cd06261">
    <property type="entry name" value="TM_PBP2"/>
    <property type="match status" value="1"/>
</dbReference>
<feature type="transmembrane region" description="Helical" evidence="6">
    <location>
        <begin position="20"/>
        <end position="42"/>
    </location>
</feature>
<dbReference type="PROSITE" id="PS50928">
    <property type="entry name" value="ABC_TM1"/>
    <property type="match status" value="1"/>
</dbReference>
<keyword evidence="3 6" id="KW-0812">Transmembrane</keyword>
<evidence type="ECO:0000256" key="3">
    <source>
        <dbReference type="ARBA" id="ARBA00022692"/>
    </source>
</evidence>
<feature type="transmembrane region" description="Helical" evidence="6">
    <location>
        <begin position="83"/>
        <end position="102"/>
    </location>
</feature>
<dbReference type="Proteomes" id="UP000275256">
    <property type="component" value="Unassembled WGS sequence"/>
</dbReference>
<keyword evidence="9" id="KW-1185">Reference proteome</keyword>
<organism evidence="8 9">
    <name type="scientific">Tessaracoccus antarcticus</name>
    <dbReference type="NCBI Taxonomy" id="2479848"/>
    <lineage>
        <taxon>Bacteria</taxon>
        <taxon>Bacillati</taxon>
        <taxon>Actinomycetota</taxon>
        <taxon>Actinomycetes</taxon>
        <taxon>Propionibacteriales</taxon>
        <taxon>Propionibacteriaceae</taxon>
        <taxon>Tessaracoccus</taxon>
    </lineage>
</organism>
<keyword evidence="2 6" id="KW-0813">Transport</keyword>
<dbReference type="PANTHER" id="PTHR30177:SF4">
    <property type="entry name" value="OSMOPROTECTANT IMPORT PERMEASE PROTEIN OSMW"/>
    <property type="match status" value="1"/>
</dbReference>
<reference evidence="8 9" key="1">
    <citation type="submission" date="2018-10" db="EMBL/GenBank/DDBJ databases">
        <title>Tessaracoccus antarcticuss sp. nov., isolated from sediment.</title>
        <authorList>
            <person name="Zhou L.Y."/>
            <person name="Du Z.J."/>
        </authorList>
    </citation>
    <scope>NUCLEOTIDE SEQUENCE [LARGE SCALE GENOMIC DNA]</scope>
    <source>
        <strain evidence="8 9">JDX10</strain>
    </source>
</reference>
<dbReference type="Gene3D" id="1.10.3720.10">
    <property type="entry name" value="MetI-like"/>
    <property type="match status" value="1"/>
</dbReference>
<dbReference type="InterPro" id="IPR051204">
    <property type="entry name" value="ABC_transp_perm/SBD"/>
</dbReference>
<protein>
    <submittedName>
        <fullName evidence="8">ABC transporter permease</fullName>
    </submittedName>
</protein>
<dbReference type="AlphaFoldDB" id="A0A3M0GFQ8"/>
<dbReference type="GO" id="GO:0005886">
    <property type="term" value="C:plasma membrane"/>
    <property type="evidence" value="ECO:0007669"/>
    <property type="project" value="UniProtKB-SubCell"/>
</dbReference>
<gene>
    <name evidence="8" type="ORF">EAX62_02515</name>
</gene>
<dbReference type="OrthoDB" id="3233284at2"/>
<accession>A0A3M0GFQ8</accession>
<comment type="caution">
    <text evidence="8">The sequence shown here is derived from an EMBL/GenBank/DDBJ whole genome shotgun (WGS) entry which is preliminary data.</text>
</comment>
<feature type="transmembrane region" description="Helical" evidence="6">
    <location>
        <begin position="51"/>
        <end position="71"/>
    </location>
</feature>
<evidence type="ECO:0000256" key="2">
    <source>
        <dbReference type="ARBA" id="ARBA00022448"/>
    </source>
</evidence>
<dbReference type="GO" id="GO:0055085">
    <property type="term" value="P:transmembrane transport"/>
    <property type="evidence" value="ECO:0007669"/>
    <property type="project" value="InterPro"/>
</dbReference>
<feature type="domain" description="ABC transmembrane type-1" evidence="7">
    <location>
        <begin position="17"/>
        <end position="207"/>
    </location>
</feature>
<feature type="transmembrane region" description="Helical" evidence="6">
    <location>
        <begin position="145"/>
        <end position="169"/>
    </location>
</feature>
<evidence type="ECO:0000313" key="8">
    <source>
        <dbReference type="EMBL" id="RMB61532.1"/>
    </source>
</evidence>
<feature type="transmembrane region" description="Helical" evidence="6">
    <location>
        <begin position="181"/>
        <end position="207"/>
    </location>
</feature>
<keyword evidence="4 6" id="KW-1133">Transmembrane helix</keyword>
<dbReference type="Pfam" id="PF00528">
    <property type="entry name" value="BPD_transp_1"/>
    <property type="match status" value="1"/>
</dbReference>
<evidence type="ECO:0000259" key="7">
    <source>
        <dbReference type="PROSITE" id="PS50928"/>
    </source>
</evidence>
<dbReference type="InterPro" id="IPR000515">
    <property type="entry name" value="MetI-like"/>
</dbReference>
<evidence type="ECO:0000256" key="6">
    <source>
        <dbReference type="RuleBase" id="RU363032"/>
    </source>
</evidence>
<dbReference type="EMBL" id="REFW01000001">
    <property type="protein sequence ID" value="RMB61532.1"/>
    <property type="molecule type" value="Genomic_DNA"/>
</dbReference>
<comment type="similarity">
    <text evidence="6">Belongs to the binding-protein-dependent transport system permease family.</text>
</comment>
<evidence type="ECO:0000256" key="1">
    <source>
        <dbReference type="ARBA" id="ARBA00004141"/>
    </source>
</evidence>
<dbReference type="SUPFAM" id="SSF161098">
    <property type="entry name" value="MetI-like"/>
    <property type="match status" value="1"/>
</dbReference>
<evidence type="ECO:0000256" key="5">
    <source>
        <dbReference type="ARBA" id="ARBA00023136"/>
    </source>
</evidence>
<dbReference type="PANTHER" id="PTHR30177">
    <property type="entry name" value="GLYCINE BETAINE/L-PROLINE TRANSPORT SYSTEM PERMEASE PROTEIN PROW"/>
    <property type="match status" value="1"/>
</dbReference>
<keyword evidence="5 6" id="KW-0472">Membrane</keyword>
<evidence type="ECO:0000313" key="9">
    <source>
        <dbReference type="Proteomes" id="UP000275256"/>
    </source>
</evidence>
<proteinExistence type="inferred from homology"/>
<dbReference type="GO" id="GO:0031460">
    <property type="term" value="P:glycine betaine transport"/>
    <property type="evidence" value="ECO:0007669"/>
    <property type="project" value="TreeGrafter"/>
</dbReference>
<evidence type="ECO:0000256" key="4">
    <source>
        <dbReference type="ARBA" id="ARBA00022989"/>
    </source>
</evidence>
<dbReference type="InterPro" id="IPR035906">
    <property type="entry name" value="MetI-like_sf"/>
</dbReference>
<sequence>MRFDWVADNMGQILMMSWAHVQVSVLPIFLSLLIAVPIAWWAHRQKSARRVLVPISGVLYALPSLPLFVLLPVVLGTRILDPLNLVVALTLYGVALLVRTAVDAFDSVGRIIRDDALAIGHSPRQVFWRVALPLAGPPLLAGTRVVSASTLSLVSVGALIGVPSLGYFFTNGYQRGFPTEIMVGVIGTVVLAVIFDVIIVVAGRLLLPWVRATDRRRG</sequence>
<name>A0A3M0GFQ8_9ACTN</name>